<dbReference type="InterPro" id="IPR016181">
    <property type="entry name" value="Acyl_CoA_acyltransferase"/>
</dbReference>
<dbReference type="Proteomes" id="UP000256661">
    <property type="component" value="Unassembled WGS sequence"/>
</dbReference>
<dbReference type="Pfam" id="PF13480">
    <property type="entry name" value="Acetyltransf_6"/>
    <property type="match status" value="1"/>
</dbReference>
<dbReference type="RefSeq" id="WP_116024306.1">
    <property type="nucleotide sequence ID" value="NZ_QTTT01000001.1"/>
</dbReference>
<dbReference type="SUPFAM" id="SSF55729">
    <property type="entry name" value="Acyl-CoA N-acyltransferases (Nat)"/>
    <property type="match status" value="1"/>
</dbReference>
<sequence length="362" mass="40230">MQISVVRPRELGDAELAAWRAMQASAPRQANPFMSAGYARAVDRVRGGARVAVLQEGPDVVGFFPFELKGRGVGAAIGGWLSLCQGLVHSPGLDVDARELLRGCGLGVWEYGTLAAGQPWFEPYTAKTLGSVLMDLSGGFDGYVEGLRARGSKVVKQTRYKERRLGRDVGEVTFDFDVRDAESLRLVRRWKSDQYRAMGRADRFARPWVVALIELLHGVHGDDFAGSLSMLYADGRPVAGHFGLRSDHTLITWFPVYDPEFARYSPGMALHLHMAEAAAKEGIREMDLGPGVGWRYKEELRSRETPVGEGVVRRPCPAAAAHWVGRAPLARARRLVLENERLYGLADRAMRRYGEYRTRDRS</sequence>
<dbReference type="EMBL" id="QTTT01000001">
    <property type="protein sequence ID" value="REE98916.1"/>
    <property type="molecule type" value="Genomic_DNA"/>
</dbReference>
<dbReference type="AlphaFoldDB" id="A0A3D9SSH0"/>
<reference evidence="2 3" key="1">
    <citation type="submission" date="2018-08" db="EMBL/GenBank/DDBJ databases">
        <title>Sequencing the genomes of 1000 actinobacteria strains.</title>
        <authorList>
            <person name="Klenk H.-P."/>
        </authorList>
    </citation>
    <scope>NUCLEOTIDE SEQUENCE [LARGE SCALE GENOMIC DNA]</scope>
    <source>
        <strain evidence="2 3">DSM 43927</strain>
    </source>
</reference>
<evidence type="ECO:0000259" key="1">
    <source>
        <dbReference type="Pfam" id="PF13480"/>
    </source>
</evidence>
<evidence type="ECO:0000313" key="2">
    <source>
        <dbReference type="EMBL" id="REE98916.1"/>
    </source>
</evidence>
<name>A0A3D9SSH0_9ACTN</name>
<comment type="caution">
    <text evidence="2">The sequence shown here is derived from an EMBL/GenBank/DDBJ whole genome shotgun (WGS) entry which is preliminary data.</text>
</comment>
<evidence type="ECO:0000313" key="3">
    <source>
        <dbReference type="Proteomes" id="UP000256661"/>
    </source>
</evidence>
<dbReference type="OrthoDB" id="4700839at2"/>
<feature type="domain" description="BioF2-like acetyltransferase" evidence="1">
    <location>
        <begin position="152"/>
        <end position="297"/>
    </location>
</feature>
<dbReference type="Gene3D" id="3.40.630.30">
    <property type="match status" value="1"/>
</dbReference>
<proteinExistence type="predicted"/>
<dbReference type="GO" id="GO:0016740">
    <property type="term" value="F:transferase activity"/>
    <property type="evidence" value="ECO:0007669"/>
    <property type="project" value="UniProtKB-KW"/>
</dbReference>
<protein>
    <submittedName>
        <fullName evidence="2">CelD/BcsL family acetyltransferase involved in cellulose biosynthesis</fullName>
    </submittedName>
</protein>
<gene>
    <name evidence="2" type="ORF">DFJ69_4414</name>
</gene>
<organism evidence="2 3">
    <name type="scientific">Thermomonospora umbrina</name>
    <dbReference type="NCBI Taxonomy" id="111806"/>
    <lineage>
        <taxon>Bacteria</taxon>
        <taxon>Bacillati</taxon>
        <taxon>Actinomycetota</taxon>
        <taxon>Actinomycetes</taxon>
        <taxon>Streptosporangiales</taxon>
        <taxon>Thermomonosporaceae</taxon>
        <taxon>Thermomonospora</taxon>
    </lineage>
</organism>
<accession>A0A3D9SSH0</accession>
<keyword evidence="2" id="KW-0808">Transferase</keyword>
<dbReference type="InterPro" id="IPR038740">
    <property type="entry name" value="BioF2-like_GNAT_dom"/>
</dbReference>
<keyword evidence="3" id="KW-1185">Reference proteome</keyword>